<dbReference type="Pfam" id="PF03600">
    <property type="entry name" value="CitMHS"/>
    <property type="match status" value="1"/>
</dbReference>
<keyword evidence="6 8" id="KW-0472">Membrane</keyword>
<dbReference type="GO" id="GO:0005886">
    <property type="term" value="C:plasma membrane"/>
    <property type="evidence" value="ECO:0007669"/>
    <property type="project" value="UniProtKB-SubCell"/>
</dbReference>
<evidence type="ECO:0000256" key="3">
    <source>
        <dbReference type="ARBA" id="ARBA00022475"/>
    </source>
</evidence>
<sequence>MSESLDTNQIKNWRSIITLIVFVITNILVLWPQRIPIHPALWNLGWDALAACRVLPPRTKSSPRKPATDATKSGQNDGAAEPGQRPYFPINFITAPLIADLFLLAILAIGRQEVHDGTVGSDHIAPIDIMAFFITLAYIAISLDASGLIRWAAFKVLQKAGHRGKLLYFYLYVFFYLLACAVGNDPVILSGTAFLAYMIRVSDNIEKPRAWLFTQFSVANIGSAILVSSNPTNLVLAGAFSIKFVDYTVNMIVPVMVTAVVLCPLLQWIVYADPTLIPSKIVLRELPESMRDWKAVNPNIPHAEHARGIIEKDMAEKERAELLMIEAIKNPFLDKWGAAFAAVIMALTLITILVLNAVTDTSHEHPVFWVTTPAAFVLFCWDSTMGWLNREKTRAIAAQGRKNEAVRKQQILEDKKSEAALSSGVEQSSSEKNDITPVPAASHEHHAGRATPHDLVSDAEADEKASTRAREEPFAARESTPTTLWSLWKDLYQWLQETFPTVTAVVSMLPFALVPFALSMFVLVQGLSTKGWTAVFAYGWDHWVGKTGTVGAVGGMAFLSCILCNFAGTNIGTTILLARVVQAWVSIHSANGTAISQRTFWATVYSMALGVNYGAFSAAFSAALAGMLWRDILERKYIVVKSAEFARHNLPIISVAMAVGCAVLVGEVYVSRGTEAYVGS</sequence>
<evidence type="ECO:0000256" key="6">
    <source>
        <dbReference type="ARBA" id="ARBA00023136"/>
    </source>
</evidence>
<protein>
    <recommendedName>
        <fullName evidence="9">Citrate transporter-like domain-containing protein</fullName>
    </recommendedName>
</protein>
<evidence type="ECO:0000256" key="8">
    <source>
        <dbReference type="SAM" id="Phobius"/>
    </source>
</evidence>
<feature type="transmembrane region" description="Helical" evidence="8">
    <location>
        <begin position="650"/>
        <end position="670"/>
    </location>
</feature>
<keyword evidence="4 8" id="KW-0812">Transmembrane</keyword>
<dbReference type="PANTHER" id="PTHR43302">
    <property type="entry name" value="TRANSPORTER ARSB-RELATED"/>
    <property type="match status" value="1"/>
</dbReference>
<evidence type="ECO:0000313" key="10">
    <source>
        <dbReference type="EMBL" id="KAF2767089.1"/>
    </source>
</evidence>
<reference evidence="10" key="1">
    <citation type="journal article" date="2020" name="Stud. Mycol.">
        <title>101 Dothideomycetes genomes: a test case for predicting lifestyles and emergence of pathogens.</title>
        <authorList>
            <person name="Haridas S."/>
            <person name="Albert R."/>
            <person name="Binder M."/>
            <person name="Bloem J."/>
            <person name="Labutti K."/>
            <person name="Salamov A."/>
            <person name="Andreopoulos B."/>
            <person name="Baker S."/>
            <person name="Barry K."/>
            <person name="Bills G."/>
            <person name="Bluhm B."/>
            <person name="Cannon C."/>
            <person name="Castanera R."/>
            <person name="Culley D."/>
            <person name="Daum C."/>
            <person name="Ezra D."/>
            <person name="Gonzalez J."/>
            <person name="Henrissat B."/>
            <person name="Kuo A."/>
            <person name="Liang C."/>
            <person name="Lipzen A."/>
            <person name="Lutzoni F."/>
            <person name="Magnuson J."/>
            <person name="Mondo S."/>
            <person name="Nolan M."/>
            <person name="Ohm R."/>
            <person name="Pangilinan J."/>
            <person name="Park H.-J."/>
            <person name="Ramirez L."/>
            <person name="Alfaro M."/>
            <person name="Sun H."/>
            <person name="Tritt A."/>
            <person name="Yoshinaga Y."/>
            <person name="Zwiers L.-H."/>
            <person name="Turgeon B."/>
            <person name="Goodwin S."/>
            <person name="Spatafora J."/>
            <person name="Crous P."/>
            <person name="Grigoriev I."/>
        </authorList>
    </citation>
    <scope>NUCLEOTIDE SEQUENCE</scope>
    <source>
        <strain evidence="10">CBS 116005</strain>
    </source>
</reference>
<evidence type="ECO:0000256" key="5">
    <source>
        <dbReference type="ARBA" id="ARBA00022989"/>
    </source>
</evidence>
<evidence type="ECO:0000313" key="11">
    <source>
        <dbReference type="Proteomes" id="UP000799436"/>
    </source>
</evidence>
<keyword evidence="11" id="KW-1185">Reference proteome</keyword>
<evidence type="ECO:0000256" key="1">
    <source>
        <dbReference type="ARBA" id="ARBA00004651"/>
    </source>
</evidence>
<keyword evidence="5 8" id="KW-1133">Transmembrane helix</keyword>
<dbReference type="InterPro" id="IPR004680">
    <property type="entry name" value="Cit_transptr-like_dom"/>
</dbReference>
<evidence type="ECO:0000256" key="2">
    <source>
        <dbReference type="ARBA" id="ARBA00022448"/>
    </source>
</evidence>
<proteinExistence type="predicted"/>
<feature type="transmembrane region" description="Helical" evidence="8">
    <location>
        <begin position="12"/>
        <end position="31"/>
    </location>
</feature>
<keyword evidence="3" id="KW-1003">Cell membrane</keyword>
<feature type="transmembrane region" description="Helical" evidence="8">
    <location>
        <begin position="247"/>
        <end position="271"/>
    </location>
</feature>
<feature type="transmembrane region" description="Helical" evidence="8">
    <location>
        <begin position="336"/>
        <end position="355"/>
    </location>
</feature>
<name>A0A6G1L3F4_9PEZI</name>
<comment type="subcellular location">
    <subcellularLocation>
        <location evidence="1">Cell membrane</location>
        <topology evidence="1">Multi-pass membrane protein</topology>
    </subcellularLocation>
</comment>
<feature type="region of interest" description="Disordered" evidence="7">
    <location>
        <begin position="417"/>
        <end position="476"/>
    </location>
</feature>
<evidence type="ECO:0000259" key="9">
    <source>
        <dbReference type="Pfam" id="PF03600"/>
    </source>
</evidence>
<feature type="transmembrane region" description="Helical" evidence="8">
    <location>
        <begin position="87"/>
        <end position="109"/>
    </location>
</feature>
<evidence type="ECO:0000256" key="4">
    <source>
        <dbReference type="ARBA" id="ARBA00022692"/>
    </source>
</evidence>
<dbReference type="EMBL" id="ML995861">
    <property type="protein sequence ID" value="KAF2767089.1"/>
    <property type="molecule type" value="Genomic_DNA"/>
</dbReference>
<dbReference type="AlphaFoldDB" id="A0A6G1L3F4"/>
<feature type="domain" description="Citrate transporter-like" evidence="9">
    <location>
        <begin position="119"/>
        <end position="356"/>
    </location>
</feature>
<evidence type="ECO:0000256" key="7">
    <source>
        <dbReference type="SAM" id="MobiDB-lite"/>
    </source>
</evidence>
<dbReference type="GO" id="GO:0055085">
    <property type="term" value="P:transmembrane transport"/>
    <property type="evidence" value="ECO:0007669"/>
    <property type="project" value="InterPro"/>
</dbReference>
<organism evidence="10 11">
    <name type="scientific">Teratosphaeria nubilosa</name>
    <dbReference type="NCBI Taxonomy" id="161662"/>
    <lineage>
        <taxon>Eukaryota</taxon>
        <taxon>Fungi</taxon>
        <taxon>Dikarya</taxon>
        <taxon>Ascomycota</taxon>
        <taxon>Pezizomycotina</taxon>
        <taxon>Dothideomycetes</taxon>
        <taxon>Dothideomycetidae</taxon>
        <taxon>Mycosphaerellales</taxon>
        <taxon>Teratosphaeriaceae</taxon>
        <taxon>Teratosphaeria</taxon>
    </lineage>
</organism>
<gene>
    <name evidence="10" type="ORF">EJ03DRAFT_366372</name>
</gene>
<feature type="transmembrane region" description="Helical" evidence="8">
    <location>
        <begin position="543"/>
        <end position="564"/>
    </location>
</feature>
<keyword evidence="2" id="KW-0813">Transport</keyword>
<feature type="compositionally biased region" description="Basic and acidic residues" evidence="7">
    <location>
        <begin position="442"/>
        <end position="475"/>
    </location>
</feature>
<feature type="region of interest" description="Disordered" evidence="7">
    <location>
        <begin position="57"/>
        <end position="82"/>
    </location>
</feature>
<feature type="transmembrane region" description="Helical" evidence="8">
    <location>
        <begin position="607"/>
        <end position="629"/>
    </location>
</feature>
<accession>A0A6G1L3F4</accession>
<dbReference type="OrthoDB" id="442352at2759"/>
<dbReference type="Proteomes" id="UP000799436">
    <property type="component" value="Unassembled WGS sequence"/>
</dbReference>
<feature type="transmembrane region" description="Helical" evidence="8">
    <location>
        <begin position="499"/>
        <end position="523"/>
    </location>
</feature>
<dbReference type="SUPFAM" id="SSF103473">
    <property type="entry name" value="MFS general substrate transporter"/>
    <property type="match status" value="1"/>
</dbReference>
<dbReference type="PANTHER" id="PTHR43302:SF5">
    <property type="entry name" value="TRANSPORTER ARSB-RELATED"/>
    <property type="match status" value="1"/>
</dbReference>
<feature type="transmembrane region" description="Helical" evidence="8">
    <location>
        <begin position="169"/>
        <end position="198"/>
    </location>
</feature>
<feature type="transmembrane region" description="Helical" evidence="8">
    <location>
        <begin position="129"/>
        <end position="149"/>
    </location>
</feature>
<dbReference type="InterPro" id="IPR036259">
    <property type="entry name" value="MFS_trans_sf"/>
</dbReference>